<dbReference type="InterPro" id="IPR001623">
    <property type="entry name" value="DnaJ_domain"/>
</dbReference>
<sequence>MSTLAARVPATAASPRGVSPSAVAARGRNVPFAPARPRRSSVVTRALTPEEERRYFVLGVSPGASQEAVKRAYKRMAKMHHPDVNREDPLAPAKFAEINEAYHALCAERGNLSNVGTEEWKEKWSAQLRQMKDVEAGKARVNVRRRRVVRKTVLDETMEKERDRLEDIMRESEAADGDDAWLEDEVPDEVRRAAAAKAVASQLGGLRDRTRRRRQVVPPQKNKFKEPFEDVSPTAHDDEWNHSVQ</sequence>
<evidence type="ECO:0000256" key="2">
    <source>
        <dbReference type="SAM" id="Coils"/>
    </source>
</evidence>
<dbReference type="EMBL" id="CP001327">
    <property type="protein sequence ID" value="ACO64537.1"/>
    <property type="molecule type" value="Genomic_DNA"/>
</dbReference>
<dbReference type="SUPFAM" id="SSF46565">
    <property type="entry name" value="Chaperone J-domain"/>
    <property type="match status" value="1"/>
</dbReference>
<dbReference type="KEGG" id="mis:MICPUN_59428"/>
<evidence type="ECO:0000259" key="4">
    <source>
        <dbReference type="PROSITE" id="PS50076"/>
    </source>
</evidence>
<dbReference type="FunCoup" id="C1E8M4">
    <property type="interactions" value="121"/>
</dbReference>
<dbReference type="SMART" id="SM00271">
    <property type="entry name" value="DnaJ"/>
    <property type="match status" value="1"/>
</dbReference>
<dbReference type="OrthoDB" id="445556at2759"/>
<dbReference type="Proteomes" id="UP000002009">
    <property type="component" value="Chromosome 6"/>
</dbReference>
<dbReference type="PANTHER" id="PTHR44145">
    <property type="entry name" value="DNAJ HOMOLOG SUBFAMILY A MEMBER 3, MITOCHONDRIAL"/>
    <property type="match status" value="1"/>
</dbReference>
<dbReference type="PANTHER" id="PTHR44145:SF3">
    <property type="entry name" value="DNAJ HOMOLOG SUBFAMILY A MEMBER 3, MITOCHONDRIAL"/>
    <property type="match status" value="1"/>
</dbReference>
<reference evidence="5 6" key="1">
    <citation type="journal article" date="2009" name="Science">
        <title>Green evolution and dynamic adaptations revealed by genomes of the marine picoeukaryotes Micromonas.</title>
        <authorList>
            <person name="Worden A.Z."/>
            <person name="Lee J.H."/>
            <person name="Mock T."/>
            <person name="Rouze P."/>
            <person name="Simmons M.P."/>
            <person name="Aerts A.L."/>
            <person name="Allen A.E."/>
            <person name="Cuvelier M.L."/>
            <person name="Derelle E."/>
            <person name="Everett M.V."/>
            <person name="Foulon E."/>
            <person name="Grimwood J."/>
            <person name="Gundlach H."/>
            <person name="Henrissat B."/>
            <person name="Napoli C."/>
            <person name="McDonald S.M."/>
            <person name="Parker M.S."/>
            <person name="Rombauts S."/>
            <person name="Salamov A."/>
            <person name="Von Dassow P."/>
            <person name="Badger J.H."/>
            <person name="Coutinho P.M."/>
            <person name="Demir E."/>
            <person name="Dubchak I."/>
            <person name="Gentemann C."/>
            <person name="Eikrem W."/>
            <person name="Gready J.E."/>
            <person name="John U."/>
            <person name="Lanier W."/>
            <person name="Lindquist E.A."/>
            <person name="Lucas S."/>
            <person name="Mayer K.F."/>
            <person name="Moreau H."/>
            <person name="Not F."/>
            <person name="Otillar R."/>
            <person name="Panaud O."/>
            <person name="Pangilinan J."/>
            <person name="Paulsen I."/>
            <person name="Piegu B."/>
            <person name="Poliakov A."/>
            <person name="Robbens S."/>
            <person name="Schmutz J."/>
            <person name="Toulza E."/>
            <person name="Wyss T."/>
            <person name="Zelensky A."/>
            <person name="Zhou K."/>
            <person name="Armbrust E.V."/>
            <person name="Bhattacharya D."/>
            <person name="Goodenough U.W."/>
            <person name="Van de Peer Y."/>
            <person name="Grigoriev I.V."/>
        </authorList>
    </citation>
    <scope>NUCLEOTIDE SEQUENCE [LARGE SCALE GENOMIC DNA]</scope>
    <source>
        <strain evidence="6">RCC299 / NOUM17</strain>
    </source>
</reference>
<feature type="compositionally biased region" description="Basic and acidic residues" evidence="3">
    <location>
        <begin position="235"/>
        <end position="245"/>
    </location>
</feature>
<dbReference type="GeneID" id="8244209"/>
<protein>
    <recommendedName>
        <fullName evidence="4">J domain-containing protein</fullName>
    </recommendedName>
</protein>
<dbReference type="InterPro" id="IPR036869">
    <property type="entry name" value="J_dom_sf"/>
</dbReference>
<dbReference type="InterPro" id="IPR051938">
    <property type="entry name" value="Apopto_cytoskel_mod"/>
</dbReference>
<dbReference type="AlphaFoldDB" id="C1E8M4"/>
<dbReference type="Gene3D" id="1.10.287.110">
    <property type="entry name" value="DnaJ domain"/>
    <property type="match status" value="1"/>
</dbReference>
<dbReference type="RefSeq" id="XP_002503279.1">
    <property type="nucleotide sequence ID" value="XM_002503233.1"/>
</dbReference>
<evidence type="ECO:0000313" key="6">
    <source>
        <dbReference type="Proteomes" id="UP000002009"/>
    </source>
</evidence>
<keyword evidence="1" id="KW-0143">Chaperone</keyword>
<evidence type="ECO:0000256" key="1">
    <source>
        <dbReference type="ARBA" id="ARBA00023186"/>
    </source>
</evidence>
<dbReference type="InParanoid" id="C1E8M4"/>
<accession>C1E8M4</accession>
<feature type="domain" description="J" evidence="4">
    <location>
        <begin position="53"/>
        <end position="116"/>
    </location>
</feature>
<dbReference type="Pfam" id="PF00226">
    <property type="entry name" value="DnaJ"/>
    <property type="match status" value="1"/>
</dbReference>
<name>C1E8M4_MICCC</name>
<dbReference type="PRINTS" id="PR00625">
    <property type="entry name" value="JDOMAIN"/>
</dbReference>
<feature type="coiled-coil region" evidence="2">
    <location>
        <begin position="151"/>
        <end position="178"/>
    </location>
</feature>
<gene>
    <name evidence="5" type="ORF">MICPUN_59428</name>
</gene>
<dbReference type="PROSITE" id="PS50076">
    <property type="entry name" value="DNAJ_2"/>
    <property type="match status" value="1"/>
</dbReference>
<organism evidence="5 6">
    <name type="scientific">Micromonas commoda (strain RCC299 / NOUM17 / CCMP2709)</name>
    <name type="common">Picoplanktonic green alga</name>
    <dbReference type="NCBI Taxonomy" id="296587"/>
    <lineage>
        <taxon>Eukaryota</taxon>
        <taxon>Viridiplantae</taxon>
        <taxon>Chlorophyta</taxon>
        <taxon>Mamiellophyceae</taxon>
        <taxon>Mamiellales</taxon>
        <taxon>Mamiellaceae</taxon>
        <taxon>Micromonas</taxon>
    </lineage>
</organism>
<dbReference type="STRING" id="296587.C1E8M4"/>
<evidence type="ECO:0000256" key="3">
    <source>
        <dbReference type="SAM" id="MobiDB-lite"/>
    </source>
</evidence>
<feature type="region of interest" description="Disordered" evidence="3">
    <location>
        <begin position="1"/>
        <end position="26"/>
    </location>
</feature>
<dbReference type="OMA" id="KTEAWRM"/>
<dbReference type="eggNOG" id="KOG0715">
    <property type="taxonomic scope" value="Eukaryota"/>
</dbReference>
<keyword evidence="6" id="KW-1185">Reference proteome</keyword>
<keyword evidence="2" id="KW-0175">Coiled coil</keyword>
<dbReference type="CDD" id="cd06257">
    <property type="entry name" value="DnaJ"/>
    <property type="match status" value="1"/>
</dbReference>
<proteinExistence type="predicted"/>
<feature type="region of interest" description="Disordered" evidence="3">
    <location>
        <begin position="199"/>
        <end position="245"/>
    </location>
</feature>
<evidence type="ECO:0000313" key="5">
    <source>
        <dbReference type="EMBL" id="ACO64537.1"/>
    </source>
</evidence>